<evidence type="ECO:0000313" key="1">
    <source>
        <dbReference type="EMBL" id="CAF4782086.1"/>
    </source>
</evidence>
<dbReference type="Proteomes" id="UP000663866">
    <property type="component" value="Unassembled WGS sequence"/>
</dbReference>
<accession>A0A821N9Q8</accession>
<evidence type="ECO:0000313" key="2">
    <source>
        <dbReference type="Proteomes" id="UP000663866"/>
    </source>
</evidence>
<proteinExistence type="predicted"/>
<feature type="non-terminal residue" evidence="1">
    <location>
        <position position="1"/>
    </location>
</feature>
<dbReference type="EMBL" id="CAJOBG010121983">
    <property type="protein sequence ID" value="CAF4782086.1"/>
    <property type="molecule type" value="Genomic_DNA"/>
</dbReference>
<gene>
    <name evidence="1" type="ORF">OVN521_LOCUS51213</name>
</gene>
<protein>
    <submittedName>
        <fullName evidence="1">Uncharacterized protein</fullName>
    </submittedName>
</protein>
<keyword evidence="2" id="KW-1185">Reference proteome</keyword>
<comment type="caution">
    <text evidence="1">The sequence shown here is derived from an EMBL/GenBank/DDBJ whole genome shotgun (WGS) entry which is preliminary data.</text>
</comment>
<name>A0A821N9Q8_9BILA</name>
<sequence>MSSSCINRNESSYEDLEAKRQNNLEDNRRFLA</sequence>
<dbReference type="AlphaFoldDB" id="A0A821N9Q8"/>
<reference evidence="1" key="1">
    <citation type="submission" date="2021-02" db="EMBL/GenBank/DDBJ databases">
        <authorList>
            <person name="Nowell W R."/>
        </authorList>
    </citation>
    <scope>NUCLEOTIDE SEQUENCE</scope>
</reference>
<organism evidence="1 2">
    <name type="scientific">Rotaria magnacalcarata</name>
    <dbReference type="NCBI Taxonomy" id="392030"/>
    <lineage>
        <taxon>Eukaryota</taxon>
        <taxon>Metazoa</taxon>
        <taxon>Spiralia</taxon>
        <taxon>Gnathifera</taxon>
        <taxon>Rotifera</taxon>
        <taxon>Eurotatoria</taxon>
        <taxon>Bdelloidea</taxon>
        <taxon>Philodinida</taxon>
        <taxon>Philodinidae</taxon>
        <taxon>Rotaria</taxon>
    </lineage>
</organism>